<dbReference type="OrthoDB" id="424302at2759"/>
<dbReference type="GO" id="GO:0000122">
    <property type="term" value="P:negative regulation of transcription by RNA polymerase II"/>
    <property type="evidence" value="ECO:0007669"/>
    <property type="project" value="TreeGrafter"/>
</dbReference>
<comment type="caution">
    <text evidence="10">The sequence shown here is derived from an EMBL/GenBank/DDBJ whole genome shotgun (WGS) entry which is preliminary data.</text>
</comment>
<evidence type="ECO:0000259" key="9">
    <source>
        <dbReference type="PROSITE" id="PS50305"/>
    </source>
</evidence>
<proteinExistence type="inferred from homology"/>
<dbReference type="GO" id="GO:0046872">
    <property type="term" value="F:metal ion binding"/>
    <property type="evidence" value="ECO:0007669"/>
    <property type="project" value="UniProtKB-KW"/>
</dbReference>
<dbReference type="SUPFAM" id="SSF52467">
    <property type="entry name" value="DHS-like NAD/FAD-binding domain"/>
    <property type="match status" value="1"/>
</dbReference>
<name>A0A9N9XWC9_9HYPO</name>
<dbReference type="Pfam" id="PF02146">
    <property type="entry name" value="SIR2"/>
    <property type="match status" value="1"/>
</dbReference>
<reference evidence="10 11" key="2">
    <citation type="submission" date="2021-10" db="EMBL/GenBank/DDBJ databases">
        <authorList>
            <person name="Piombo E."/>
        </authorList>
    </citation>
    <scope>NUCLEOTIDE SEQUENCE [LARGE SCALE GENOMIC DNA]</scope>
</reference>
<feature type="binding site" evidence="8">
    <location>
        <position position="140"/>
    </location>
    <ligand>
        <name>Zn(2+)</name>
        <dbReference type="ChEBI" id="CHEBI:29105"/>
    </ligand>
</feature>
<evidence type="ECO:0000256" key="6">
    <source>
        <dbReference type="ARBA" id="ARBA00023027"/>
    </source>
</evidence>
<evidence type="ECO:0000313" key="10">
    <source>
        <dbReference type="EMBL" id="CAG9981542.1"/>
    </source>
</evidence>
<dbReference type="Proteomes" id="UP000754883">
    <property type="component" value="Unassembled WGS sequence"/>
</dbReference>
<comment type="similarity">
    <text evidence="7">Belongs to the sirtuin family. Class IV subfamily.</text>
</comment>
<dbReference type="InterPro" id="IPR003000">
    <property type="entry name" value="Sirtuin"/>
</dbReference>
<feature type="domain" description="Deacetylase sirtuin-type" evidence="9">
    <location>
        <begin position="17"/>
        <end position="273"/>
    </location>
</feature>
<dbReference type="Gene3D" id="2.20.28.200">
    <property type="match status" value="1"/>
</dbReference>
<evidence type="ECO:0000256" key="7">
    <source>
        <dbReference type="ARBA" id="ARBA00038170"/>
    </source>
</evidence>
<dbReference type="FunFam" id="3.40.50.1220:FF:000038">
    <property type="entry name" value="NAD-dependent protein deacetylase sirtuin-6 isoform X2"/>
    <property type="match status" value="1"/>
</dbReference>
<evidence type="ECO:0000256" key="5">
    <source>
        <dbReference type="ARBA" id="ARBA00022833"/>
    </source>
</evidence>
<feature type="binding site" evidence="8">
    <location>
        <position position="172"/>
    </location>
    <ligand>
        <name>Zn(2+)</name>
        <dbReference type="ChEBI" id="CHEBI:29105"/>
    </ligand>
</feature>
<gene>
    <name evidence="10" type="ORF">CBYS24578_00008390</name>
</gene>
<dbReference type="InterPro" id="IPR029035">
    <property type="entry name" value="DHS-like_NAD/FAD-binding_dom"/>
</dbReference>
<keyword evidence="4 8" id="KW-0479">Metal-binding</keyword>
<dbReference type="AlphaFoldDB" id="A0A9N9XWC9"/>
<sequence length="392" mass="44304">MAWTASAIPEQEFCEPLHDLESKAEKLAEKIRQSKHFIAFTGAGISTSAGIPDFRGPDGNWTLRAQGKTRTGPTTSTLQAIPTLTHMALVELQNRGFLKYLISQNCDGLHRRSGILPLCRGSHKQEHLSELHGNSNREYCKSCGKDYIRDFRAVGTYEKSDDDHRTGRKCVCGHDLHDSIINFGESLPEIPLDLARHHAKLTDLCLVLGSSLTVTPANEIPESVALRRSRRALEPSLVICNLQKTPLDKLSQIRVFSKTDDLMARVMDKLEIPVPSFILRRRVNITVEENERGKCQVNVLGIDTDGTPVSFLKSVRLLTHRRLLTKEPFRFMPHGGVETGTKLDFEFEFMGHYCEPKLMFTHEYDDNIGKSLYLLEYDPSTGRWTIAKDEEE</sequence>
<feature type="active site" description="Proton acceptor" evidence="8">
    <location>
        <position position="132"/>
    </location>
</feature>
<feature type="binding site" evidence="8">
    <location>
        <position position="170"/>
    </location>
    <ligand>
        <name>Zn(2+)</name>
        <dbReference type="ChEBI" id="CHEBI:29105"/>
    </ligand>
</feature>
<evidence type="ECO:0000256" key="1">
    <source>
        <dbReference type="ARBA" id="ARBA00006924"/>
    </source>
</evidence>
<evidence type="ECO:0000256" key="8">
    <source>
        <dbReference type="PROSITE-ProRule" id="PRU00236"/>
    </source>
</evidence>
<dbReference type="PANTHER" id="PTHR11085">
    <property type="entry name" value="NAD-DEPENDENT PROTEIN DEACYLASE SIRTUIN-5, MITOCHONDRIAL-RELATED"/>
    <property type="match status" value="1"/>
</dbReference>
<dbReference type="GO" id="GO:0003714">
    <property type="term" value="F:transcription corepressor activity"/>
    <property type="evidence" value="ECO:0007669"/>
    <property type="project" value="TreeGrafter"/>
</dbReference>
<dbReference type="InterPro" id="IPR026590">
    <property type="entry name" value="Ssirtuin_cat_dom"/>
</dbReference>
<dbReference type="PROSITE" id="PS50305">
    <property type="entry name" value="SIRTUIN"/>
    <property type="match status" value="1"/>
</dbReference>
<dbReference type="GO" id="GO:0070403">
    <property type="term" value="F:NAD+ binding"/>
    <property type="evidence" value="ECO:0007669"/>
    <property type="project" value="InterPro"/>
</dbReference>
<keyword evidence="3" id="KW-0808">Transferase</keyword>
<comment type="similarity">
    <text evidence="1">Belongs to the sirtuin family. Class I subfamily.</text>
</comment>
<dbReference type="InterPro" id="IPR050134">
    <property type="entry name" value="NAD-dep_sirtuin_deacylases"/>
</dbReference>
<keyword evidence="6" id="KW-0520">NAD</keyword>
<evidence type="ECO:0000256" key="2">
    <source>
        <dbReference type="ARBA" id="ARBA00012928"/>
    </source>
</evidence>
<dbReference type="EC" id="2.3.1.286" evidence="2"/>
<evidence type="ECO:0000313" key="11">
    <source>
        <dbReference type="Proteomes" id="UP000754883"/>
    </source>
</evidence>
<organism evidence="10 11">
    <name type="scientific">Clonostachys byssicola</name>
    <dbReference type="NCBI Taxonomy" id="160290"/>
    <lineage>
        <taxon>Eukaryota</taxon>
        <taxon>Fungi</taxon>
        <taxon>Dikarya</taxon>
        <taxon>Ascomycota</taxon>
        <taxon>Pezizomycotina</taxon>
        <taxon>Sordariomycetes</taxon>
        <taxon>Hypocreomycetidae</taxon>
        <taxon>Hypocreales</taxon>
        <taxon>Bionectriaceae</taxon>
        <taxon>Clonostachys</taxon>
    </lineage>
</organism>
<dbReference type="GO" id="GO:0017136">
    <property type="term" value="F:histone deacetylase activity, NAD-dependent"/>
    <property type="evidence" value="ECO:0007669"/>
    <property type="project" value="TreeGrafter"/>
</dbReference>
<reference evidence="11" key="1">
    <citation type="submission" date="2019-06" db="EMBL/GenBank/DDBJ databases">
        <authorList>
            <person name="Broberg M."/>
        </authorList>
    </citation>
    <scope>NUCLEOTIDE SEQUENCE [LARGE SCALE GENOMIC DNA]</scope>
</reference>
<evidence type="ECO:0000256" key="4">
    <source>
        <dbReference type="ARBA" id="ARBA00022723"/>
    </source>
</evidence>
<accession>A0A9N9XWC9</accession>
<dbReference type="Gene3D" id="3.40.50.1220">
    <property type="entry name" value="TPP-binding domain"/>
    <property type="match status" value="1"/>
</dbReference>
<protein>
    <recommendedName>
        <fullName evidence="2">protein acetyllysine N-acetyltransferase</fullName>
        <ecNumber evidence="2">2.3.1.286</ecNumber>
    </recommendedName>
</protein>
<dbReference type="PANTHER" id="PTHR11085:SF12">
    <property type="entry name" value="NAD-DEPENDENT PROTEIN DEACYLASE SIRTUIN-6"/>
    <property type="match status" value="1"/>
</dbReference>
<keyword evidence="11" id="KW-1185">Reference proteome</keyword>
<dbReference type="GO" id="GO:0005634">
    <property type="term" value="C:nucleus"/>
    <property type="evidence" value="ECO:0007669"/>
    <property type="project" value="TreeGrafter"/>
</dbReference>
<evidence type="ECO:0000256" key="3">
    <source>
        <dbReference type="ARBA" id="ARBA00022679"/>
    </source>
</evidence>
<feature type="binding site" evidence="8">
    <location>
        <position position="143"/>
    </location>
    <ligand>
        <name>Zn(2+)</name>
        <dbReference type="ChEBI" id="CHEBI:29105"/>
    </ligand>
</feature>
<keyword evidence="5 8" id="KW-0862">Zinc</keyword>
<dbReference type="EMBL" id="CABFNO020001323">
    <property type="protein sequence ID" value="CAG9981542.1"/>
    <property type="molecule type" value="Genomic_DNA"/>
</dbReference>